<dbReference type="GO" id="GO:0006313">
    <property type="term" value="P:DNA transposition"/>
    <property type="evidence" value="ECO:0007669"/>
    <property type="project" value="InterPro"/>
</dbReference>
<reference evidence="2" key="1">
    <citation type="submission" date="2020-10" db="EMBL/GenBank/DDBJ databases">
        <authorList>
            <person name="Gilroy R."/>
        </authorList>
    </citation>
    <scope>NUCLEOTIDE SEQUENCE</scope>
    <source>
        <strain evidence="2">11167</strain>
    </source>
</reference>
<sequence>MMTQLDGNNHSVFSLHYHLVITVKYRREVITDIISEYLKHIFCY</sequence>
<protein>
    <submittedName>
        <fullName evidence="2">Transposase</fullName>
    </submittedName>
</protein>
<dbReference type="Pfam" id="PF01797">
    <property type="entry name" value="Y1_Tnp"/>
    <property type="match status" value="1"/>
</dbReference>
<comment type="caution">
    <text evidence="2">The sequence shown here is derived from an EMBL/GenBank/DDBJ whole genome shotgun (WGS) entry which is preliminary data.</text>
</comment>
<dbReference type="Proteomes" id="UP000823633">
    <property type="component" value="Unassembled WGS sequence"/>
</dbReference>
<evidence type="ECO:0000313" key="2">
    <source>
        <dbReference type="EMBL" id="MBO8442640.1"/>
    </source>
</evidence>
<name>A0A9D9EA13_9SPIR</name>
<organism evidence="2 3">
    <name type="scientific">Candidatus Aphodenecus pullistercoris</name>
    <dbReference type="NCBI Taxonomy" id="2840669"/>
    <lineage>
        <taxon>Bacteria</taxon>
        <taxon>Pseudomonadati</taxon>
        <taxon>Spirochaetota</taxon>
        <taxon>Spirochaetia</taxon>
        <taxon>Spirochaetales</taxon>
        <taxon>Candidatus Aphodenecus</taxon>
    </lineage>
</organism>
<dbReference type="GO" id="GO:0003677">
    <property type="term" value="F:DNA binding"/>
    <property type="evidence" value="ECO:0007669"/>
    <property type="project" value="InterPro"/>
</dbReference>
<dbReference type="Gene3D" id="3.30.70.1290">
    <property type="entry name" value="Transposase IS200-like"/>
    <property type="match status" value="1"/>
</dbReference>
<feature type="non-terminal residue" evidence="2">
    <location>
        <position position="44"/>
    </location>
</feature>
<evidence type="ECO:0000313" key="3">
    <source>
        <dbReference type="Proteomes" id="UP000823633"/>
    </source>
</evidence>
<dbReference type="EMBL" id="JADIMU010000017">
    <property type="protein sequence ID" value="MBO8442640.1"/>
    <property type="molecule type" value="Genomic_DNA"/>
</dbReference>
<dbReference type="AlphaFoldDB" id="A0A9D9EA13"/>
<evidence type="ECO:0000259" key="1">
    <source>
        <dbReference type="Pfam" id="PF01797"/>
    </source>
</evidence>
<gene>
    <name evidence="2" type="ORF">IAC42_02615</name>
</gene>
<dbReference type="SUPFAM" id="SSF143422">
    <property type="entry name" value="Transposase IS200-like"/>
    <property type="match status" value="1"/>
</dbReference>
<dbReference type="InterPro" id="IPR036515">
    <property type="entry name" value="Transposase_17_sf"/>
</dbReference>
<proteinExistence type="predicted"/>
<dbReference type="InterPro" id="IPR002686">
    <property type="entry name" value="Transposase_17"/>
</dbReference>
<feature type="domain" description="Transposase IS200-like" evidence="1">
    <location>
        <begin position="11"/>
        <end position="42"/>
    </location>
</feature>
<accession>A0A9D9EA13</accession>
<reference evidence="2" key="2">
    <citation type="journal article" date="2021" name="PeerJ">
        <title>Extensive microbial diversity within the chicken gut microbiome revealed by metagenomics and culture.</title>
        <authorList>
            <person name="Gilroy R."/>
            <person name="Ravi A."/>
            <person name="Getino M."/>
            <person name="Pursley I."/>
            <person name="Horton D.L."/>
            <person name="Alikhan N.F."/>
            <person name="Baker D."/>
            <person name="Gharbi K."/>
            <person name="Hall N."/>
            <person name="Watson M."/>
            <person name="Adriaenssens E.M."/>
            <person name="Foster-Nyarko E."/>
            <person name="Jarju S."/>
            <person name="Secka A."/>
            <person name="Antonio M."/>
            <person name="Oren A."/>
            <person name="Chaudhuri R.R."/>
            <person name="La Ragione R."/>
            <person name="Hildebrand F."/>
            <person name="Pallen M.J."/>
        </authorList>
    </citation>
    <scope>NUCLEOTIDE SEQUENCE</scope>
    <source>
        <strain evidence="2">11167</strain>
    </source>
</reference>
<dbReference type="GO" id="GO:0004803">
    <property type="term" value="F:transposase activity"/>
    <property type="evidence" value="ECO:0007669"/>
    <property type="project" value="InterPro"/>
</dbReference>